<dbReference type="GO" id="GO:0005634">
    <property type="term" value="C:nucleus"/>
    <property type="evidence" value="ECO:0007669"/>
    <property type="project" value="UniProtKB-SubCell"/>
</dbReference>
<dbReference type="PROSITE" id="PS51366">
    <property type="entry name" value="MI"/>
    <property type="match status" value="1"/>
</dbReference>
<sequence length="194" mass="21777">MHLFQFLQRDRLEREQLGFAEHQRRDILHGELPCSQMIWLELLGELHLGPMSSGVPMLAVSLALEAKASHRELTSRLLVVLCGPVLTLGDLESGFDKLLCELPDQLLDTPGAPQLVGQFIAPAVKDQILPKSYIEGYKGRVDCEHARAALDRAAVLLRMISVWTPCGGDRKEVESGLRELEMPHFLHEFVYEVT</sequence>
<dbReference type="EMBL" id="JANIIK010000034">
    <property type="protein sequence ID" value="KAJ3615233.1"/>
    <property type="molecule type" value="Genomic_DNA"/>
</dbReference>
<dbReference type="InterPro" id="IPR016024">
    <property type="entry name" value="ARM-type_fold"/>
</dbReference>
<dbReference type="PANTHER" id="PTHR12626">
    <property type="entry name" value="PROGRAMMED CELL DEATH 4"/>
    <property type="match status" value="1"/>
</dbReference>
<evidence type="ECO:0000256" key="8">
    <source>
        <dbReference type="ARBA" id="ARBA00023242"/>
    </source>
</evidence>
<evidence type="ECO:0000256" key="6">
    <source>
        <dbReference type="ARBA" id="ARBA00022737"/>
    </source>
</evidence>
<feature type="domain" description="MI" evidence="9">
    <location>
        <begin position="18"/>
        <end position="139"/>
    </location>
</feature>
<dbReference type="Proteomes" id="UP001148018">
    <property type="component" value="Unassembled WGS sequence"/>
</dbReference>
<dbReference type="AlphaFoldDB" id="A0A9Q0EYV3"/>
<dbReference type="SUPFAM" id="SSF48371">
    <property type="entry name" value="ARM repeat"/>
    <property type="match status" value="1"/>
</dbReference>
<dbReference type="FunFam" id="1.25.40.180:FF:000009">
    <property type="entry name" value="programmed cell death protein 4"/>
    <property type="match status" value="1"/>
</dbReference>
<dbReference type="PANTHER" id="PTHR12626:SF3">
    <property type="entry name" value="PROGRAMMED CELL DEATH PROTEIN 4"/>
    <property type="match status" value="1"/>
</dbReference>
<evidence type="ECO:0000259" key="9">
    <source>
        <dbReference type="PROSITE" id="PS51366"/>
    </source>
</evidence>
<accession>A0A9Q0EYV3</accession>
<reference evidence="10" key="1">
    <citation type="submission" date="2022-07" db="EMBL/GenBank/DDBJ databases">
        <title>Chromosome-level genome of Muraenolepis orangiensis.</title>
        <authorList>
            <person name="Kim J."/>
        </authorList>
    </citation>
    <scope>NUCLEOTIDE SEQUENCE</scope>
    <source>
        <strain evidence="10">KU_S4_2022</strain>
        <tissue evidence="10">Muscle</tissue>
    </source>
</reference>
<evidence type="ECO:0000256" key="2">
    <source>
        <dbReference type="ARBA" id="ARBA00004496"/>
    </source>
</evidence>
<comment type="caution">
    <text evidence="10">The sequence shown here is derived from an EMBL/GenBank/DDBJ whole genome shotgun (WGS) entry which is preliminary data.</text>
</comment>
<evidence type="ECO:0000256" key="7">
    <source>
        <dbReference type="ARBA" id="ARBA00022884"/>
    </source>
</evidence>
<keyword evidence="8" id="KW-0539">Nucleus</keyword>
<evidence type="ECO:0000256" key="5">
    <source>
        <dbReference type="ARBA" id="ARBA00022490"/>
    </source>
</evidence>
<keyword evidence="5" id="KW-0963">Cytoplasm</keyword>
<dbReference type="GO" id="GO:0003723">
    <property type="term" value="F:RNA binding"/>
    <property type="evidence" value="ECO:0007669"/>
    <property type="project" value="UniProtKB-KW"/>
</dbReference>
<dbReference type="InterPro" id="IPR039778">
    <property type="entry name" value="PDCD4"/>
</dbReference>
<keyword evidence="7" id="KW-0694">RNA-binding</keyword>
<evidence type="ECO:0000313" key="11">
    <source>
        <dbReference type="Proteomes" id="UP001148018"/>
    </source>
</evidence>
<dbReference type="GO" id="GO:0045892">
    <property type="term" value="P:negative regulation of DNA-templated transcription"/>
    <property type="evidence" value="ECO:0007669"/>
    <property type="project" value="InterPro"/>
</dbReference>
<keyword evidence="11" id="KW-1185">Reference proteome</keyword>
<dbReference type="Pfam" id="PF02847">
    <property type="entry name" value="MA3"/>
    <property type="match status" value="1"/>
</dbReference>
<dbReference type="InterPro" id="IPR003891">
    <property type="entry name" value="Initiation_fac_eIF4g_MI"/>
</dbReference>
<evidence type="ECO:0000256" key="1">
    <source>
        <dbReference type="ARBA" id="ARBA00004123"/>
    </source>
</evidence>
<comment type="subcellular location">
    <subcellularLocation>
        <location evidence="2">Cytoplasm</location>
    </subcellularLocation>
    <subcellularLocation>
        <location evidence="1">Nucleus</location>
    </subcellularLocation>
</comment>
<dbReference type="OrthoDB" id="414546at2759"/>
<dbReference type="Gene3D" id="1.25.40.180">
    <property type="match status" value="1"/>
</dbReference>
<organism evidence="10 11">
    <name type="scientific">Muraenolepis orangiensis</name>
    <name type="common">Patagonian moray cod</name>
    <dbReference type="NCBI Taxonomy" id="630683"/>
    <lineage>
        <taxon>Eukaryota</taxon>
        <taxon>Metazoa</taxon>
        <taxon>Chordata</taxon>
        <taxon>Craniata</taxon>
        <taxon>Vertebrata</taxon>
        <taxon>Euteleostomi</taxon>
        <taxon>Actinopterygii</taxon>
        <taxon>Neopterygii</taxon>
        <taxon>Teleostei</taxon>
        <taxon>Neoteleostei</taxon>
        <taxon>Acanthomorphata</taxon>
        <taxon>Zeiogadaria</taxon>
        <taxon>Gadariae</taxon>
        <taxon>Gadiformes</taxon>
        <taxon>Muraenolepidoidei</taxon>
        <taxon>Muraenolepididae</taxon>
        <taxon>Muraenolepis</taxon>
    </lineage>
</organism>
<dbReference type="GO" id="GO:0005829">
    <property type="term" value="C:cytosol"/>
    <property type="evidence" value="ECO:0007669"/>
    <property type="project" value="TreeGrafter"/>
</dbReference>
<protein>
    <recommendedName>
        <fullName evidence="4">Programmed cell death protein 4</fullName>
    </recommendedName>
</protein>
<evidence type="ECO:0000313" key="10">
    <source>
        <dbReference type="EMBL" id="KAJ3615233.1"/>
    </source>
</evidence>
<name>A0A9Q0EYV3_9TELE</name>
<dbReference type="SMART" id="SM00544">
    <property type="entry name" value="MA3"/>
    <property type="match status" value="1"/>
</dbReference>
<comment type="similarity">
    <text evidence="3">Belongs to the PDCD4 family.</text>
</comment>
<gene>
    <name evidence="10" type="ORF">NHX12_018801</name>
</gene>
<evidence type="ECO:0000256" key="4">
    <source>
        <dbReference type="ARBA" id="ARBA00014414"/>
    </source>
</evidence>
<keyword evidence="6" id="KW-0677">Repeat</keyword>
<evidence type="ECO:0000256" key="3">
    <source>
        <dbReference type="ARBA" id="ARBA00005497"/>
    </source>
</evidence>
<proteinExistence type="inferred from homology"/>